<comment type="subcellular location">
    <subcellularLocation>
        <location evidence="1">Cell inner membrane</location>
        <topology evidence="1">Multi-pass membrane protein</topology>
    </subcellularLocation>
    <subcellularLocation>
        <location evidence="9">Cell membrane</location>
        <topology evidence="9">Multi-pass membrane protein</topology>
    </subcellularLocation>
</comment>
<evidence type="ECO:0000313" key="11">
    <source>
        <dbReference type="EMBL" id="MCS0494786.1"/>
    </source>
</evidence>
<evidence type="ECO:0000256" key="4">
    <source>
        <dbReference type="ARBA" id="ARBA00022475"/>
    </source>
</evidence>
<dbReference type="InterPro" id="IPR000515">
    <property type="entry name" value="MetI-like"/>
</dbReference>
<dbReference type="PANTHER" id="PTHR30614">
    <property type="entry name" value="MEMBRANE COMPONENT OF AMINO ACID ABC TRANSPORTER"/>
    <property type="match status" value="1"/>
</dbReference>
<dbReference type="Proteomes" id="UP001151088">
    <property type="component" value="Unassembled WGS sequence"/>
</dbReference>
<dbReference type="GO" id="GO:0022857">
    <property type="term" value="F:transmembrane transporter activity"/>
    <property type="evidence" value="ECO:0007669"/>
    <property type="project" value="InterPro"/>
</dbReference>
<dbReference type="CDD" id="cd06261">
    <property type="entry name" value="TM_PBP2"/>
    <property type="match status" value="1"/>
</dbReference>
<organism evidence="11 12">
    <name type="scientific">Ancylobacter mangrovi</name>
    <dbReference type="NCBI Taxonomy" id="2972472"/>
    <lineage>
        <taxon>Bacteria</taxon>
        <taxon>Pseudomonadati</taxon>
        <taxon>Pseudomonadota</taxon>
        <taxon>Alphaproteobacteria</taxon>
        <taxon>Hyphomicrobiales</taxon>
        <taxon>Xanthobacteraceae</taxon>
        <taxon>Ancylobacter</taxon>
    </lineage>
</organism>
<feature type="domain" description="ABC transmembrane type-1" evidence="10">
    <location>
        <begin position="17"/>
        <end position="205"/>
    </location>
</feature>
<dbReference type="InterPro" id="IPR010065">
    <property type="entry name" value="AA_ABC_transptr_permease_3TM"/>
</dbReference>
<evidence type="ECO:0000256" key="3">
    <source>
        <dbReference type="ARBA" id="ARBA00022448"/>
    </source>
</evidence>
<keyword evidence="8 9" id="KW-0472">Membrane</keyword>
<dbReference type="AlphaFoldDB" id="A0A9X2PA01"/>
<dbReference type="Pfam" id="PF00528">
    <property type="entry name" value="BPD_transp_1"/>
    <property type="match status" value="1"/>
</dbReference>
<evidence type="ECO:0000256" key="9">
    <source>
        <dbReference type="RuleBase" id="RU363032"/>
    </source>
</evidence>
<keyword evidence="3 9" id="KW-0813">Transport</keyword>
<dbReference type="InterPro" id="IPR035906">
    <property type="entry name" value="MetI-like_sf"/>
</dbReference>
<dbReference type="InterPro" id="IPR043429">
    <property type="entry name" value="ArtM/GltK/GlnP/TcyL/YhdX-like"/>
</dbReference>
<evidence type="ECO:0000256" key="7">
    <source>
        <dbReference type="ARBA" id="ARBA00022989"/>
    </source>
</evidence>
<comment type="similarity">
    <text evidence="2">Belongs to the binding-protein-dependent transport system permease family. HisMQ subfamily.</text>
</comment>
<keyword evidence="7 9" id="KW-1133">Transmembrane helix</keyword>
<dbReference type="EMBL" id="JANTHZ010000002">
    <property type="protein sequence ID" value="MCS0494786.1"/>
    <property type="molecule type" value="Genomic_DNA"/>
</dbReference>
<feature type="transmembrane region" description="Helical" evidence="9">
    <location>
        <begin position="185"/>
        <end position="204"/>
    </location>
</feature>
<proteinExistence type="inferred from homology"/>
<evidence type="ECO:0000313" key="12">
    <source>
        <dbReference type="Proteomes" id="UP001151088"/>
    </source>
</evidence>
<keyword evidence="4" id="KW-1003">Cell membrane</keyword>
<evidence type="ECO:0000259" key="10">
    <source>
        <dbReference type="PROSITE" id="PS50928"/>
    </source>
</evidence>
<dbReference type="PANTHER" id="PTHR30614:SF0">
    <property type="entry name" value="L-CYSTINE TRANSPORT SYSTEM PERMEASE PROTEIN TCYL"/>
    <property type="match status" value="1"/>
</dbReference>
<accession>A0A9X2PA01</accession>
<dbReference type="PROSITE" id="PS50928">
    <property type="entry name" value="ABC_TM1"/>
    <property type="match status" value="1"/>
</dbReference>
<sequence>MDHSAYLTGLRLIATGAGVTVAISLCAIAIGFAIALPVCAANMSGSRIARLLGHFYVSFFRGVPLLVLLLLIYYLLPFVGLELPSFAAAALGLGVCTAAYQAENLRGGFLIIPAGQREAALAFSYSRYQSWRHILLPQAIRAAMPMMVNEMIAILKASSLVSVVGVADMTRVAQNIVARDVQPLLWYPAIAFIYLAINLTLAHFSHRSVGRLRRGRPEFRL</sequence>
<comment type="caution">
    <text evidence="11">The sequence shown here is derived from an EMBL/GenBank/DDBJ whole genome shotgun (WGS) entry which is preliminary data.</text>
</comment>
<dbReference type="SUPFAM" id="SSF161098">
    <property type="entry name" value="MetI-like"/>
    <property type="match status" value="1"/>
</dbReference>
<evidence type="ECO:0000256" key="8">
    <source>
        <dbReference type="ARBA" id="ARBA00023136"/>
    </source>
</evidence>
<gene>
    <name evidence="11" type="ORF">NVS89_06720</name>
</gene>
<evidence type="ECO:0000256" key="6">
    <source>
        <dbReference type="ARBA" id="ARBA00022970"/>
    </source>
</evidence>
<dbReference type="GO" id="GO:0043190">
    <property type="term" value="C:ATP-binding cassette (ABC) transporter complex"/>
    <property type="evidence" value="ECO:0007669"/>
    <property type="project" value="InterPro"/>
</dbReference>
<dbReference type="GO" id="GO:0006865">
    <property type="term" value="P:amino acid transport"/>
    <property type="evidence" value="ECO:0007669"/>
    <property type="project" value="UniProtKB-KW"/>
</dbReference>
<dbReference type="RefSeq" id="WP_258731825.1">
    <property type="nucleotide sequence ID" value="NZ_JANTHZ010000002.1"/>
</dbReference>
<dbReference type="Gene3D" id="1.10.3720.10">
    <property type="entry name" value="MetI-like"/>
    <property type="match status" value="1"/>
</dbReference>
<evidence type="ECO:0000256" key="2">
    <source>
        <dbReference type="ARBA" id="ARBA00010072"/>
    </source>
</evidence>
<keyword evidence="5 9" id="KW-0812">Transmembrane</keyword>
<evidence type="ECO:0000256" key="1">
    <source>
        <dbReference type="ARBA" id="ARBA00004429"/>
    </source>
</evidence>
<protein>
    <submittedName>
        <fullName evidence="11">Amino acid ABC transporter permease</fullName>
    </submittedName>
</protein>
<dbReference type="NCBIfam" id="TIGR01726">
    <property type="entry name" value="HEQRo_perm_3TM"/>
    <property type="match status" value="1"/>
</dbReference>
<keyword evidence="12" id="KW-1185">Reference proteome</keyword>
<keyword evidence="6" id="KW-0029">Amino-acid transport</keyword>
<reference evidence="11" key="1">
    <citation type="submission" date="2022-08" db="EMBL/GenBank/DDBJ databases">
        <authorList>
            <person name="Li F."/>
        </authorList>
    </citation>
    <scope>NUCLEOTIDE SEQUENCE</scope>
    <source>
        <strain evidence="11">MQZ15Z-1</strain>
    </source>
</reference>
<feature type="transmembrane region" description="Helical" evidence="9">
    <location>
        <begin position="51"/>
        <end position="75"/>
    </location>
</feature>
<evidence type="ECO:0000256" key="5">
    <source>
        <dbReference type="ARBA" id="ARBA00022692"/>
    </source>
</evidence>
<feature type="transmembrane region" description="Helical" evidence="9">
    <location>
        <begin position="12"/>
        <end position="39"/>
    </location>
</feature>
<name>A0A9X2PA01_9HYPH</name>